<dbReference type="Gene3D" id="3.30.1330.40">
    <property type="entry name" value="RutC-like"/>
    <property type="match status" value="1"/>
</dbReference>
<comment type="caution">
    <text evidence="3">The sequence shown here is derived from an EMBL/GenBank/DDBJ whole genome shotgun (WGS) entry which is preliminary data.</text>
</comment>
<dbReference type="Pfam" id="PF21168">
    <property type="entry name" value="FkbO_Hyg5-like_N"/>
    <property type="match status" value="1"/>
</dbReference>
<keyword evidence="4" id="KW-1185">Reference proteome</keyword>
<reference evidence="3 4" key="1">
    <citation type="submission" date="2023-09" db="EMBL/GenBank/DDBJ databases">
        <authorList>
            <person name="Rey-Velasco X."/>
        </authorList>
    </citation>
    <scope>NUCLEOTIDE SEQUENCE [LARGE SCALE GENOMIC DNA]</scope>
    <source>
        <strain evidence="3 4">P385</strain>
    </source>
</reference>
<dbReference type="InterPro" id="IPR006175">
    <property type="entry name" value="YjgF/YER057c/UK114"/>
</dbReference>
<dbReference type="SUPFAM" id="SSF55298">
    <property type="entry name" value="YjgF-like"/>
    <property type="match status" value="1"/>
</dbReference>
<dbReference type="EMBL" id="JAVRHY010000017">
    <property type="protein sequence ID" value="MDT0619596.1"/>
    <property type="molecule type" value="Genomic_DNA"/>
</dbReference>
<dbReference type="InterPro" id="IPR035959">
    <property type="entry name" value="RutC-like_sf"/>
</dbReference>
<dbReference type="Pfam" id="PF01042">
    <property type="entry name" value="Ribonuc_L-PSP"/>
    <property type="match status" value="1"/>
</dbReference>
<dbReference type="Proteomes" id="UP001259982">
    <property type="component" value="Unassembled WGS sequence"/>
</dbReference>
<dbReference type="RefSeq" id="WP_311660127.1">
    <property type="nucleotide sequence ID" value="NZ_JAVRHY010000017.1"/>
</dbReference>
<evidence type="ECO:0000259" key="2">
    <source>
        <dbReference type="Pfam" id="PF21168"/>
    </source>
</evidence>
<feature type="domain" description="Chorismatase FkbO/Hyg5-like N-terminal" evidence="2">
    <location>
        <begin position="50"/>
        <end position="167"/>
    </location>
</feature>
<protein>
    <recommendedName>
        <fullName evidence="2">Chorismatase FkbO/Hyg5-like N-terminal domain-containing protein</fullName>
    </recommendedName>
</protein>
<evidence type="ECO:0000313" key="3">
    <source>
        <dbReference type="EMBL" id="MDT0619596.1"/>
    </source>
</evidence>
<name>A0ABU3BAV8_9GAMM</name>
<organism evidence="3 4">
    <name type="scientific">Spectribacter acetivorans</name>
    <dbReference type="NCBI Taxonomy" id="3075603"/>
    <lineage>
        <taxon>Bacteria</taxon>
        <taxon>Pseudomonadati</taxon>
        <taxon>Pseudomonadota</taxon>
        <taxon>Gammaproteobacteria</taxon>
        <taxon>Salinisphaerales</taxon>
        <taxon>Salinisphaeraceae</taxon>
        <taxon>Spectribacter</taxon>
    </lineage>
</organism>
<sequence length="315" mass="34336">MNQDHPSGNPASPPPVWSVPAGGAGELAPERPLPEAGIVPWLAGDPAIEWRIANPLERGETAGWSCVASESVCLATLSITASDADAADLARRVYRQLLELREALAFPHLLRVWHYLSDINAGEGDTERYKRFCQGRLEVLRDHPSLLDRMPAATVVGSQLPGLHLQCLLTRIPPQPLENPRQIRAYDYPRRYGPSRPAFARAARMVWPAAKTQLFISGTASILGHETQHPGDVAAQLNESLANVATLLETAGAPFAGKGLATLEHLIIYLRDPADIELVKTVLAAQLPTRLTWTCRQADLCRRDLLVEVEALATA</sequence>
<dbReference type="CDD" id="cd06153">
    <property type="entry name" value="YjgF_YER057c_UK114_like_5"/>
    <property type="match status" value="1"/>
</dbReference>
<dbReference type="InterPro" id="IPR049368">
    <property type="entry name" value="FkbO_Hyg5-like_N"/>
</dbReference>
<evidence type="ECO:0000313" key="4">
    <source>
        <dbReference type="Proteomes" id="UP001259982"/>
    </source>
</evidence>
<accession>A0ABU3BAV8</accession>
<gene>
    <name evidence="3" type="ORF">RM531_14050</name>
</gene>
<evidence type="ECO:0000256" key="1">
    <source>
        <dbReference type="SAM" id="MobiDB-lite"/>
    </source>
</evidence>
<proteinExistence type="predicted"/>
<feature type="region of interest" description="Disordered" evidence="1">
    <location>
        <begin position="1"/>
        <end position="30"/>
    </location>
</feature>